<protein>
    <submittedName>
        <fullName evidence="1">Uncharacterized protein</fullName>
    </submittedName>
</protein>
<accession>A0A1I0Q5H5</accession>
<dbReference type="Proteomes" id="UP000199469">
    <property type="component" value="Unassembled WGS sequence"/>
</dbReference>
<dbReference type="RefSeq" id="WP_089791526.1">
    <property type="nucleotide sequence ID" value="NZ_FOIU01000001.1"/>
</dbReference>
<sequence length="72" mass="8399">MNISFLEAVQIFGVRKSAIKLERRLREEGSPKVNFCYNVQSYSEKDTGSNLHEAKSNFEYETIDDFKEINFS</sequence>
<keyword evidence="2" id="KW-1185">Reference proteome</keyword>
<dbReference type="EMBL" id="FOIU01000001">
    <property type="protein sequence ID" value="SEW22194.1"/>
    <property type="molecule type" value="Genomic_DNA"/>
</dbReference>
<organism evidence="1 2">
    <name type="scientific">Chryseobacterium wanjuense</name>
    <dbReference type="NCBI Taxonomy" id="356305"/>
    <lineage>
        <taxon>Bacteria</taxon>
        <taxon>Pseudomonadati</taxon>
        <taxon>Bacteroidota</taxon>
        <taxon>Flavobacteriia</taxon>
        <taxon>Flavobacteriales</taxon>
        <taxon>Weeksellaceae</taxon>
        <taxon>Chryseobacterium group</taxon>
        <taxon>Chryseobacterium</taxon>
    </lineage>
</organism>
<dbReference type="AlphaFoldDB" id="A0A1I0Q5H5"/>
<evidence type="ECO:0000313" key="2">
    <source>
        <dbReference type="Proteomes" id="UP000199469"/>
    </source>
</evidence>
<name>A0A1I0Q5H5_9FLAO</name>
<gene>
    <name evidence="1" type="ORF">SAMN05421841_1674</name>
</gene>
<evidence type="ECO:0000313" key="1">
    <source>
        <dbReference type="EMBL" id="SEW22194.1"/>
    </source>
</evidence>
<dbReference type="STRING" id="356305.SAMN05421841_1674"/>
<proteinExistence type="predicted"/>
<reference evidence="2" key="1">
    <citation type="submission" date="2016-10" db="EMBL/GenBank/DDBJ databases">
        <authorList>
            <person name="Varghese N."/>
            <person name="Submissions S."/>
        </authorList>
    </citation>
    <scope>NUCLEOTIDE SEQUENCE [LARGE SCALE GENOMIC DNA]</scope>
    <source>
        <strain evidence="2">DSM 17724</strain>
    </source>
</reference>